<dbReference type="NCBIfam" id="TIGR00482">
    <property type="entry name" value="nicotinate (nicotinamide) nucleotide adenylyltransferase"/>
    <property type="match status" value="1"/>
</dbReference>
<evidence type="ECO:0000259" key="12">
    <source>
        <dbReference type="Pfam" id="PF01467"/>
    </source>
</evidence>
<evidence type="ECO:0000256" key="7">
    <source>
        <dbReference type="ARBA" id="ARBA00022741"/>
    </source>
</evidence>
<evidence type="ECO:0000256" key="2">
    <source>
        <dbReference type="ARBA" id="ARBA00005019"/>
    </source>
</evidence>
<protein>
    <recommendedName>
        <fullName evidence="11">Probable nicotinate-nucleotide adenylyltransferase</fullName>
        <ecNumber evidence="11">2.7.7.18</ecNumber>
    </recommendedName>
    <alternativeName>
        <fullName evidence="11">Deamido-NAD(+) diphosphorylase</fullName>
    </alternativeName>
    <alternativeName>
        <fullName evidence="11">Deamido-NAD(+) pyrophosphorylase</fullName>
    </alternativeName>
    <alternativeName>
        <fullName evidence="11">Nicotinate mononucleotide adenylyltransferase</fullName>
        <shortName evidence="11">NaMN adenylyltransferase</shortName>
    </alternativeName>
</protein>
<dbReference type="PANTHER" id="PTHR39321:SF3">
    <property type="entry name" value="PHOSPHOPANTETHEINE ADENYLYLTRANSFERASE"/>
    <property type="match status" value="1"/>
</dbReference>
<comment type="caution">
    <text evidence="13">The sequence shown here is derived from an EMBL/GenBank/DDBJ whole genome shotgun (WGS) entry which is preliminary data.</text>
</comment>
<dbReference type="NCBIfam" id="TIGR00125">
    <property type="entry name" value="cyt_tran_rel"/>
    <property type="match status" value="1"/>
</dbReference>
<dbReference type="Gene3D" id="3.40.50.620">
    <property type="entry name" value="HUPs"/>
    <property type="match status" value="1"/>
</dbReference>
<dbReference type="GO" id="GO:0005524">
    <property type="term" value="F:ATP binding"/>
    <property type="evidence" value="ECO:0007669"/>
    <property type="project" value="UniProtKB-KW"/>
</dbReference>
<dbReference type="PANTHER" id="PTHR39321">
    <property type="entry name" value="NICOTINATE-NUCLEOTIDE ADENYLYLTRANSFERASE-RELATED"/>
    <property type="match status" value="1"/>
</dbReference>
<comment type="pathway">
    <text evidence="2 11">Cofactor biosynthesis; NAD(+) biosynthesis; deamido-NAD(+) from nicotinate D-ribonucleotide: step 1/1.</text>
</comment>
<dbReference type="Pfam" id="PF01467">
    <property type="entry name" value="CTP_transf_like"/>
    <property type="match status" value="1"/>
</dbReference>
<dbReference type="GO" id="GO:0004515">
    <property type="term" value="F:nicotinate-nucleotide adenylyltransferase activity"/>
    <property type="evidence" value="ECO:0007669"/>
    <property type="project" value="UniProtKB-UniRule"/>
</dbReference>
<evidence type="ECO:0000256" key="6">
    <source>
        <dbReference type="ARBA" id="ARBA00022695"/>
    </source>
</evidence>
<comment type="similarity">
    <text evidence="3 11">Belongs to the NadD family.</text>
</comment>
<evidence type="ECO:0000256" key="8">
    <source>
        <dbReference type="ARBA" id="ARBA00022840"/>
    </source>
</evidence>
<evidence type="ECO:0000256" key="5">
    <source>
        <dbReference type="ARBA" id="ARBA00022679"/>
    </source>
</evidence>
<evidence type="ECO:0000256" key="4">
    <source>
        <dbReference type="ARBA" id="ARBA00022642"/>
    </source>
</evidence>
<evidence type="ECO:0000256" key="9">
    <source>
        <dbReference type="ARBA" id="ARBA00023027"/>
    </source>
</evidence>
<dbReference type="EMBL" id="JWLW01000017">
    <property type="protein sequence ID" value="KHT52518.1"/>
    <property type="molecule type" value="Genomic_DNA"/>
</dbReference>
<sequence>MSLSGASRANPTVKAILGGTFNPPHKGHIGAALKAADEIGVDHVHLMPCKLAPHKSVGVSESHRVKMIELCAQNNDRLIPELIELTLPSPSYTVKTLRALKEKSDDTICFFIGADSLYNLDKWYEWEHLLDYCHLVVMRRDDEKFLPPPAIQAWLDCHVANDKNVIHAKPAGHVVLTNTPLFSVSSTEIRDVLASAATPEKAGTPNSSNANLSNLWLEENVLDYINEHQLYKS</sequence>
<evidence type="ECO:0000313" key="14">
    <source>
        <dbReference type="Proteomes" id="UP000031197"/>
    </source>
</evidence>
<reference evidence="13 14" key="1">
    <citation type="submission" date="2014-12" db="EMBL/GenBank/DDBJ databases">
        <title>Genome sequencing of Alteromonas marina AD001.</title>
        <authorList>
            <person name="Adrian T.G.S."/>
            <person name="Chan K.G."/>
        </authorList>
    </citation>
    <scope>NUCLEOTIDE SEQUENCE [LARGE SCALE GENOMIC DNA]</scope>
    <source>
        <strain evidence="13 14">AD001</strain>
    </source>
</reference>
<evidence type="ECO:0000256" key="3">
    <source>
        <dbReference type="ARBA" id="ARBA00009014"/>
    </source>
</evidence>
<keyword evidence="14" id="KW-1185">Reference proteome</keyword>
<evidence type="ECO:0000313" key="13">
    <source>
        <dbReference type="EMBL" id="KHT52518.1"/>
    </source>
</evidence>
<comment type="catalytic activity">
    <reaction evidence="10 11">
        <text>nicotinate beta-D-ribonucleotide + ATP + H(+) = deamido-NAD(+) + diphosphate</text>
        <dbReference type="Rhea" id="RHEA:22860"/>
        <dbReference type="ChEBI" id="CHEBI:15378"/>
        <dbReference type="ChEBI" id="CHEBI:30616"/>
        <dbReference type="ChEBI" id="CHEBI:33019"/>
        <dbReference type="ChEBI" id="CHEBI:57502"/>
        <dbReference type="ChEBI" id="CHEBI:58437"/>
        <dbReference type="EC" id="2.7.7.18"/>
    </reaction>
</comment>
<evidence type="ECO:0000256" key="10">
    <source>
        <dbReference type="ARBA" id="ARBA00048721"/>
    </source>
</evidence>
<keyword evidence="8 11" id="KW-0067">ATP-binding</keyword>
<accession>A0A0B3Z431</accession>
<feature type="domain" description="Cytidyltransferase-like" evidence="12">
    <location>
        <begin position="16"/>
        <end position="191"/>
    </location>
</feature>
<evidence type="ECO:0000256" key="1">
    <source>
        <dbReference type="ARBA" id="ARBA00002324"/>
    </source>
</evidence>
<dbReference type="AlphaFoldDB" id="A0A0B3Z431"/>
<proteinExistence type="inferred from homology"/>
<dbReference type="UniPathway" id="UPA00253">
    <property type="reaction ID" value="UER00332"/>
</dbReference>
<dbReference type="CDD" id="cd02165">
    <property type="entry name" value="NMNAT"/>
    <property type="match status" value="1"/>
</dbReference>
<name>A0A0B3Z431_9ALTE</name>
<keyword evidence="6 11" id="KW-0548">Nucleotidyltransferase</keyword>
<dbReference type="HAMAP" id="MF_00244">
    <property type="entry name" value="NaMN_adenylyltr"/>
    <property type="match status" value="1"/>
</dbReference>
<keyword evidence="9 11" id="KW-0520">NAD</keyword>
<gene>
    <name evidence="11" type="primary">nadD</name>
    <name evidence="13" type="ORF">RJ41_11185</name>
</gene>
<dbReference type="InterPro" id="IPR005248">
    <property type="entry name" value="NadD/NMNAT"/>
</dbReference>
<keyword evidence="4 11" id="KW-0662">Pyridine nucleotide biosynthesis</keyword>
<dbReference type="EC" id="2.7.7.18" evidence="11"/>
<dbReference type="RefSeq" id="WP_039220600.1">
    <property type="nucleotide sequence ID" value="NZ_JWLW01000017.1"/>
</dbReference>
<keyword evidence="7 11" id="KW-0547">Nucleotide-binding</keyword>
<dbReference type="GO" id="GO:0009435">
    <property type="term" value="P:NAD+ biosynthetic process"/>
    <property type="evidence" value="ECO:0007669"/>
    <property type="project" value="UniProtKB-UniRule"/>
</dbReference>
<evidence type="ECO:0000256" key="11">
    <source>
        <dbReference type="HAMAP-Rule" id="MF_00244"/>
    </source>
</evidence>
<dbReference type="Proteomes" id="UP000031197">
    <property type="component" value="Unassembled WGS sequence"/>
</dbReference>
<dbReference type="InterPro" id="IPR014729">
    <property type="entry name" value="Rossmann-like_a/b/a_fold"/>
</dbReference>
<dbReference type="SUPFAM" id="SSF52374">
    <property type="entry name" value="Nucleotidylyl transferase"/>
    <property type="match status" value="1"/>
</dbReference>
<dbReference type="InterPro" id="IPR004821">
    <property type="entry name" value="Cyt_trans-like"/>
</dbReference>
<comment type="function">
    <text evidence="1 11">Catalyzes the reversible adenylation of nicotinate mononucleotide (NaMN) to nicotinic acid adenine dinucleotide (NaAD).</text>
</comment>
<organism evidence="13 14">
    <name type="scientific">Alteromonas marina</name>
    <dbReference type="NCBI Taxonomy" id="203795"/>
    <lineage>
        <taxon>Bacteria</taxon>
        <taxon>Pseudomonadati</taxon>
        <taxon>Pseudomonadota</taxon>
        <taxon>Gammaproteobacteria</taxon>
        <taxon>Alteromonadales</taxon>
        <taxon>Alteromonadaceae</taxon>
        <taxon>Alteromonas/Salinimonas group</taxon>
        <taxon>Alteromonas</taxon>
    </lineage>
</organism>
<keyword evidence="5 11" id="KW-0808">Transferase</keyword>